<accession>L8B9W5</accession>
<feature type="region of interest" description="Disordered" evidence="1">
    <location>
        <begin position="292"/>
        <end position="327"/>
    </location>
</feature>
<dbReference type="EMBL" id="FO082878">
    <property type="protein sequence ID" value="CCF78632.1"/>
    <property type="molecule type" value="Genomic_DNA"/>
</dbReference>
<protein>
    <submittedName>
        <fullName evidence="2">Uncharacterized protein</fullName>
    </submittedName>
</protein>
<evidence type="ECO:0000313" key="2">
    <source>
        <dbReference type="EMBL" id="CCF78632.1"/>
    </source>
</evidence>
<reference evidence="2" key="2">
    <citation type="submission" date="2013-02" db="EMBL/GenBank/DDBJ databases">
        <title>EmbRS an orphan two-component system to save Rubrivivax gelatinosus from drowning.</title>
        <authorList>
            <person name="Steunou A."/>
            <person name="Liotenberg S."/>
            <person name="Soler M."/>
            <person name="Briandet R."/>
            <person name="Barbe V."/>
            <person name="Astier C."/>
            <person name="Ouchane S."/>
        </authorList>
    </citation>
    <scope>NUCLEOTIDE SEQUENCE</scope>
    <source>
        <strain evidence="2">S1</strain>
    </source>
</reference>
<evidence type="ECO:0000256" key="1">
    <source>
        <dbReference type="SAM" id="MobiDB-lite"/>
    </source>
</evidence>
<reference evidence="2" key="1">
    <citation type="submission" date="2012-02" db="EMBL/GenBank/DDBJ databases">
        <authorList>
            <person name="Genoscope - CEA"/>
        </authorList>
    </citation>
    <scope>NUCLEOTIDE SEQUENCE</scope>
    <source>
        <strain evidence="2">S1</strain>
    </source>
</reference>
<feature type="compositionally biased region" description="Basic and acidic residues" evidence="1">
    <location>
        <begin position="292"/>
        <end position="318"/>
    </location>
</feature>
<name>L8B9W5_RUBGE</name>
<sequence>MTQATLEAAAEATPPTAAEGRTGLALFGGPGTGWRALAEAVWQSLRTTQPGLEGGPVTDRLPEDAADGHALLAFVEHPVQGGVLDGQADLESWMARWATVASRLLAVHVGAPSRCLLVELNEAQRAPGALAPALERLGLRQPGALPGALPTPDADPLIAFVADTILDRHPDIKALYQELLAACEPLDVGDPPSPPLDPGEALAEIRRRETWAQDLARRTETAVHEAREAAAARDEYRAAMLAARQDVELHRLRAGQLREELEQLERRLQHETDRAARAETLHETLATRWRLEQEERERQEERKRQEERERQEAARPDEPAAEAPALGSRGGLLVGSITVGDSAGVAPHRHLGLVLHGVRGTPHAWDEVVVRLIDHHGRAGMALFAAEAPCQLLAAWQPDGVEAERAYMLVLPQDAGGRQRLEALGSADWTTVLDLAALVRQRLLDDDSVPAPWRDTASRLVRQLDEMPRRLRYDGSECRVLGADVEVGLNGCSFGELRLERIELRLDAGGTGLHWVRPPAQDSVPTGGWPLEGDGSLAAAWRLPVGSGLDEARKRAEWDALPQDTRTLVLGALDALVAAAAGVGDGRLKAVACALRDDAHATGRSLRMRKLARRIVGRA</sequence>
<dbReference type="AlphaFoldDB" id="L8B9W5"/>
<proteinExistence type="predicted"/>
<gene>
    <name evidence="2" type="ORF">RGS1_70338</name>
</gene>
<organism evidence="2">
    <name type="scientific">Rubrivivax gelatinosus S1</name>
    <dbReference type="NCBI Taxonomy" id="1138313"/>
    <lineage>
        <taxon>Bacteria</taxon>
        <taxon>Pseudomonadati</taxon>
        <taxon>Pseudomonadota</taxon>
        <taxon>Betaproteobacteria</taxon>
        <taxon>Burkholderiales</taxon>
        <taxon>Sphaerotilaceae</taxon>
        <taxon>Rubrivivax</taxon>
    </lineage>
</organism>
<feature type="compositionally biased region" description="Low complexity" evidence="1">
    <location>
        <begin position="1"/>
        <end position="19"/>
    </location>
</feature>
<feature type="region of interest" description="Disordered" evidence="1">
    <location>
        <begin position="1"/>
        <end position="20"/>
    </location>
</feature>